<dbReference type="PANTHER" id="PTHR43065:SF34">
    <property type="entry name" value="SPORULATION KINASE A"/>
    <property type="match status" value="1"/>
</dbReference>
<dbReference type="GO" id="GO:0005524">
    <property type="term" value="F:ATP binding"/>
    <property type="evidence" value="ECO:0007669"/>
    <property type="project" value="UniProtKB-KW"/>
</dbReference>
<dbReference type="SUPFAM" id="SSF47384">
    <property type="entry name" value="Homodimeric domain of signal transducing histidine kinase"/>
    <property type="match status" value="1"/>
</dbReference>
<dbReference type="InterPro" id="IPR004358">
    <property type="entry name" value="Sig_transdc_His_kin-like_C"/>
</dbReference>
<evidence type="ECO:0000256" key="8">
    <source>
        <dbReference type="ARBA" id="ARBA00023012"/>
    </source>
</evidence>
<dbReference type="InterPro" id="IPR025847">
    <property type="entry name" value="MEDS_domain"/>
</dbReference>
<accession>A0A841PSS5</accession>
<dbReference type="InterPro" id="IPR036097">
    <property type="entry name" value="HisK_dim/P_sf"/>
</dbReference>
<dbReference type="EMBL" id="JACHGH010000001">
    <property type="protein sequence ID" value="MBB6451859.1"/>
    <property type="molecule type" value="Genomic_DNA"/>
</dbReference>
<gene>
    <name evidence="10" type="ORF">HNQ94_000280</name>
</gene>
<dbReference type="SUPFAM" id="SSF55874">
    <property type="entry name" value="ATPase domain of HSP90 chaperone/DNA topoisomerase II/histidine kinase"/>
    <property type="match status" value="1"/>
</dbReference>
<dbReference type="RefSeq" id="WP_174496453.1">
    <property type="nucleotide sequence ID" value="NZ_CADDWK010000007.1"/>
</dbReference>
<dbReference type="CDD" id="cd00082">
    <property type="entry name" value="HisKA"/>
    <property type="match status" value="1"/>
</dbReference>
<protein>
    <recommendedName>
        <fullName evidence="2">histidine kinase</fullName>
        <ecNumber evidence="2">2.7.13.3</ecNumber>
    </recommendedName>
</protein>
<keyword evidence="6 10" id="KW-0418">Kinase</keyword>
<dbReference type="EC" id="2.7.13.3" evidence="2"/>
<keyword evidence="8" id="KW-0902">Two-component regulatory system</keyword>
<keyword evidence="11" id="KW-1185">Reference proteome</keyword>
<dbReference type="Pfam" id="PF00512">
    <property type="entry name" value="HisKA"/>
    <property type="match status" value="1"/>
</dbReference>
<dbReference type="Pfam" id="PF02518">
    <property type="entry name" value="HATPase_c"/>
    <property type="match status" value="1"/>
</dbReference>
<evidence type="ECO:0000256" key="1">
    <source>
        <dbReference type="ARBA" id="ARBA00000085"/>
    </source>
</evidence>
<evidence type="ECO:0000313" key="11">
    <source>
        <dbReference type="Proteomes" id="UP000581688"/>
    </source>
</evidence>
<dbReference type="Gene3D" id="1.10.287.130">
    <property type="match status" value="1"/>
</dbReference>
<evidence type="ECO:0000256" key="7">
    <source>
        <dbReference type="ARBA" id="ARBA00022840"/>
    </source>
</evidence>
<dbReference type="SMART" id="SM00388">
    <property type="entry name" value="HisKA"/>
    <property type="match status" value="1"/>
</dbReference>
<dbReference type="Pfam" id="PF14417">
    <property type="entry name" value="MEDS"/>
    <property type="match status" value="1"/>
</dbReference>
<dbReference type="GO" id="GO:0000155">
    <property type="term" value="F:phosphorelay sensor kinase activity"/>
    <property type="evidence" value="ECO:0007669"/>
    <property type="project" value="InterPro"/>
</dbReference>
<dbReference type="Gene3D" id="3.30.565.10">
    <property type="entry name" value="Histidine kinase-like ATPase, C-terminal domain"/>
    <property type="match status" value="1"/>
</dbReference>
<evidence type="ECO:0000256" key="2">
    <source>
        <dbReference type="ARBA" id="ARBA00012438"/>
    </source>
</evidence>
<dbReference type="PROSITE" id="PS50109">
    <property type="entry name" value="HIS_KIN"/>
    <property type="match status" value="1"/>
</dbReference>
<keyword evidence="4" id="KW-0808">Transferase</keyword>
<dbReference type="InterPro" id="IPR005467">
    <property type="entry name" value="His_kinase_dom"/>
</dbReference>
<proteinExistence type="predicted"/>
<reference evidence="10 11" key="1">
    <citation type="submission" date="2020-08" db="EMBL/GenBank/DDBJ databases">
        <title>Genomic Encyclopedia of Type Strains, Phase IV (KMG-IV): sequencing the most valuable type-strain genomes for metagenomic binning, comparative biology and taxonomic classification.</title>
        <authorList>
            <person name="Goeker M."/>
        </authorList>
    </citation>
    <scope>NUCLEOTIDE SEQUENCE [LARGE SCALE GENOMIC DNA]</scope>
    <source>
        <strain evidence="10 11">DSM 19612</strain>
    </source>
</reference>
<dbReference type="PANTHER" id="PTHR43065">
    <property type="entry name" value="SENSOR HISTIDINE KINASE"/>
    <property type="match status" value="1"/>
</dbReference>
<keyword evidence="5" id="KW-0547">Nucleotide-binding</keyword>
<organism evidence="10 11">
    <name type="scientific">Salirhabdus euzebyi</name>
    <dbReference type="NCBI Taxonomy" id="394506"/>
    <lineage>
        <taxon>Bacteria</taxon>
        <taxon>Bacillati</taxon>
        <taxon>Bacillota</taxon>
        <taxon>Bacilli</taxon>
        <taxon>Bacillales</taxon>
        <taxon>Bacillaceae</taxon>
        <taxon>Salirhabdus</taxon>
    </lineage>
</organism>
<feature type="domain" description="Histidine kinase" evidence="9">
    <location>
        <begin position="220"/>
        <end position="422"/>
    </location>
</feature>
<evidence type="ECO:0000256" key="4">
    <source>
        <dbReference type="ARBA" id="ARBA00022679"/>
    </source>
</evidence>
<evidence type="ECO:0000313" key="10">
    <source>
        <dbReference type="EMBL" id="MBB6451859.1"/>
    </source>
</evidence>
<dbReference type="InterPro" id="IPR036890">
    <property type="entry name" value="HATPase_C_sf"/>
</dbReference>
<evidence type="ECO:0000259" key="9">
    <source>
        <dbReference type="PROSITE" id="PS50109"/>
    </source>
</evidence>
<evidence type="ECO:0000256" key="6">
    <source>
        <dbReference type="ARBA" id="ARBA00022777"/>
    </source>
</evidence>
<evidence type="ECO:0000256" key="3">
    <source>
        <dbReference type="ARBA" id="ARBA00022553"/>
    </source>
</evidence>
<sequence>MSLKDVSIPFSHHNLSNGGHIIYTYSDEKKYLDNVTNFIMEGVTKREGIVIVEKNHYIIQIKNRLINNGISQDDINQIVFVDTGIFYQEKVEEVIDHLASIVDPFIQKAQPLRTWGNVKIKSLLSNLYIYECSCDQFVCNHQTISVCAYDGRELSASNLADLLKVHQYYMTDESIIPSGLYKRDSHPIPSITEQIKLEREFDESLIRSEQLTTAGQLAAGICHEIRNPLTTIKGFFQLLKYETSRSNYIQVIEGELDRIEKITSELLLLAKPHAELLEGHNLIELVEDVALLLRSQATIKNILIQTNYEATEIMVFCEHSKIKQVLINILKNAMEVMENGKIEIEVSIKQRQAVLTIKDEGPGISEENLRRIGEPFFTTKEGGTGLGLLICFNIIKNHNGTIKVESEEGKGTTFMIQMPILTD</sequence>
<dbReference type="PRINTS" id="PR00344">
    <property type="entry name" value="BCTRLSENSOR"/>
</dbReference>
<keyword evidence="3" id="KW-0597">Phosphoprotein</keyword>
<dbReference type="InterPro" id="IPR003661">
    <property type="entry name" value="HisK_dim/P_dom"/>
</dbReference>
<name>A0A841PSS5_9BACI</name>
<dbReference type="InterPro" id="IPR003594">
    <property type="entry name" value="HATPase_dom"/>
</dbReference>
<evidence type="ECO:0000256" key="5">
    <source>
        <dbReference type="ARBA" id="ARBA00022741"/>
    </source>
</evidence>
<comment type="caution">
    <text evidence="10">The sequence shown here is derived from an EMBL/GenBank/DDBJ whole genome shotgun (WGS) entry which is preliminary data.</text>
</comment>
<keyword evidence="7" id="KW-0067">ATP-binding</keyword>
<dbReference type="Proteomes" id="UP000581688">
    <property type="component" value="Unassembled WGS sequence"/>
</dbReference>
<dbReference type="AlphaFoldDB" id="A0A841PSS5"/>
<comment type="catalytic activity">
    <reaction evidence="1">
        <text>ATP + protein L-histidine = ADP + protein N-phospho-L-histidine.</text>
        <dbReference type="EC" id="2.7.13.3"/>
    </reaction>
</comment>
<dbReference type="SMART" id="SM00387">
    <property type="entry name" value="HATPase_c"/>
    <property type="match status" value="1"/>
</dbReference>